<dbReference type="Proteomes" id="UP001527090">
    <property type="component" value="Unassembled WGS sequence"/>
</dbReference>
<dbReference type="EMBL" id="JAMDLY010000009">
    <property type="protein sequence ID" value="MCY9529470.1"/>
    <property type="molecule type" value="Genomic_DNA"/>
</dbReference>
<comment type="caution">
    <text evidence="1">The sequence shown here is derived from an EMBL/GenBank/DDBJ whole genome shotgun (WGS) entry which is preliminary data.</text>
</comment>
<reference evidence="1 2" key="1">
    <citation type="submission" date="2022-05" db="EMBL/GenBank/DDBJ databases">
        <title>Genome Sequencing of Bee-Associated Microbes.</title>
        <authorList>
            <person name="Dunlap C."/>
        </authorList>
    </citation>
    <scope>NUCLEOTIDE SEQUENCE [LARGE SCALE GENOMIC DNA]</scope>
    <source>
        <strain evidence="1 2">NRRL NRS-750</strain>
    </source>
</reference>
<accession>A0ABT4E6W0</accession>
<sequence>MDFDIREICDYYDSELLDYDYDDLIRLGISHDNADFMVSIGVPEEYDDIVFYGEDTIHKTLIEGITYINWSFWVHPAWTVRKRRL</sequence>
<name>A0ABT4E6W0_PAEAL</name>
<evidence type="ECO:0000313" key="2">
    <source>
        <dbReference type="Proteomes" id="UP001527090"/>
    </source>
</evidence>
<keyword evidence="2" id="KW-1185">Reference proteome</keyword>
<gene>
    <name evidence="1" type="ORF">M5X04_09005</name>
</gene>
<proteinExistence type="predicted"/>
<evidence type="ECO:0000313" key="1">
    <source>
        <dbReference type="EMBL" id="MCY9529470.1"/>
    </source>
</evidence>
<dbReference type="RefSeq" id="WP_268631992.1">
    <property type="nucleotide sequence ID" value="NZ_JAMDLY010000009.1"/>
</dbReference>
<protein>
    <submittedName>
        <fullName evidence="1">Uncharacterized protein</fullName>
    </submittedName>
</protein>
<organism evidence="1 2">
    <name type="scientific">Paenibacillus alvei</name>
    <name type="common">Bacillus alvei</name>
    <dbReference type="NCBI Taxonomy" id="44250"/>
    <lineage>
        <taxon>Bacteria</taxon>
        <taxon>Bacillati</taxon>
        <taxon>Bacillota</taxon>
        <taxon>Bacilli</taxon>
        <taxon>Bacillales</taxon>
        <taxon>Paenibacillaceae</taxon>
        <taxon>Paenibacillus</taxon>
    </lineage>
</organism>